<comment type="similarity">
    <text evidence="14">Belongs to the MurCDEF family.</text>
</comment>
<dbReference type="UniPathway" id="UPA00219"/>
<evidence type="ECO:0000256" key="4">
    <source>
        <dbReference type="ARBA" id="ARBA00022490"/>
    </source>
</evidence>
<dbReference type="GO" id="GO:0005524">
    <property type="term" value="F:ATP binding"/>
    <property type="evidence" value="ECO:0007669"/>
    <property type="project" value="UniProtKB-UniRule"/>
</dbReference>
<gene>
    <name evidence="14" type="primary">murC</name>
    <name evidence="18" type="ORF">BXY64_4019</name>
</gene>
<evidence type="ECO:0000256" key="1">
    <source>
        <dbReference type="ARBA" id="ARBA00004496"/>
    </source>
</evidence>
<dbReference type="InterPro" id="IPR005758">
    <property type="entry name" value="UDP-N-AcMur_Ala_ligase_MurC"/>
</dbReference>
<feature type="domain" description="Mur ligase C-terminal" evidence="16">
    <location>
        <begin position="314"/>
        <end position="437"/>
    </location>
</feature>
<keyword evidence="5 14" id="KW-0436">Ligase</keyword>
<dbReference type="InterPro" id="IPR036615">
    <property type="entry name" value="Mur_ligase_C_dom_sf"/>
</dbReference>
<dbReference type="AlphaFoldDB" id="A0A419WKT3"/>
<feature type="domain" description="Mur ligase central" evidence="17">
    <location>
        <begin position="117"/>
        <end position="291"/>
    </location>
</feature>
<evidence type="ECO:0000256" key="7">
    <source>
        <dbReference type="ARBA" id="ARBA00022741"/>
    </source>
</evidence>
<proteinExistence type="inferred from homology"/>
<dbReference type="PANTHER" id="PTHR43445:SF3">
    <property type="entry name" value="UDP-N-ACETYLMURAMATE--L-ALANINE LIGASE"/>
    <property type="match status" value="1"/>
</dbReference>
<evidence type="ECO:0000313" key="19">
    <source>
        <dbReference type="Proteomes" id="UP000284531"/>
    </source>
</evidence>
<dbReference type="NCBIfam" id="TIGR01082">
    <property type="entry name" value="murC"/>
    <property type="match status" value="1"/>
</dbReference>
<comment type="subcellular location">
    <subcellularLocation>
        <location evidence="1 14">Cytoplasm</location>
    </subcellularLocation>
</comment>
<accession>A0A419WKT3</accession>
<evidence type="ECO:0000256" key="6">
    <source>
        <dbReference type="ARBA" id="ARBA00022618"/>
    </source>
</evidence>
<dbReference type="Pfam" id="PF08245">
    <property type="entry name" value="Mur_ligase_M"/>
    <property type="match status" value="1"/>
</dbReference>
<dbReference type="EC" id="6.3.2.8" evidence="3 14"/>
<dbReference type="SUPFAM" id="SSF53244">
    <property type="entry name" value="MurD-like peptide ligases, peptide-binding domain"/>
    <property type="match status" value="1"/>
</dbReference>
<dbReference type="GO" id="GO:0009252">
    <property type="term" value="P:peptidoglycan biosynthetic process"/>
    <property type="evidence" value="ECO:0007669"/>
    <property type="project" value="UniProtKB-UniRule"/>
</dbReference>
<dbReference type="PANTHER" id="PTHR43445">
    <property type="entry name" value="UDP-N-ACETYLMURAMATE--L-ALANINE LIGASE-RELATED"/>
    <property type="match status" value="1"/>
</dbReference>
<evidence type="ECO:0000259" key="15">
    <source>
        <dbReference type="Pfam" id="PF01225"/>
    </source>
</evidence>
<reference evidence="18 19" key="1">
    <citation type="submission" date="2018-09" db="EMBL/GenBank/DDBJ databases">
        <title>Genomic Encyclopedia of Archaeal and Bacterial Type Strains, Phase II (KMG-II): from individual species to whole genera.</title>
        <authorList>
            <person name="Goeker M."/>
        </authorList>
    </citation>
    <scope>NUCLEOTIDE SEQUENCE [LARGE SCALE GENOMIC DNA]</scope>
    <source>
        <strain evidence="18 19">DSM 21950</strain>
    </source>
</reference>
<dbReference type="GO" id="GO:0005737">
    <property type="term" value="C:cytoplasm"/>
    <property type="evidence" value="ECO:0007669"/>
    <property type="project" value="UniProtKB-SubCell"/>
</dbReference>
<dbReference type="Gene3D" id="3.90.190.20">
    <property type="entry name" value="Mur ligase, C-terminal domain"/>
    <property type="match status" value="1"/>
</dbReference>
<dbReference type="OrthoDB" id="9804126at2"/>
<dbReference type="SUPFAM" id="SSF51984">
    <property type="entry name" value="MurCD N-terminal domain"/>
    <property type="match status" value="1"/>
</dbReference>
<evidence type="ECO:0000256" key="12">
    <source>
        <dbReference type="ARBA" id="ARBA00023316"/>
    </source>
</evidence>
<dbReference type="SUPFAM" id="SSF53623">
    <property type="entry name" value="MurD-like peptide ligases, catalytic domain"/>
    <property type="match status" value="1"/>
</dbReference>
<sequence>MKLEDFKNIYFVGIGGIGMSAIARYFHSIGKNVFGYDRTSTKLTGELLEEGIKITFEDDLDTIPNEFLIKENTLVVFTPAIPKDHQQLSYFKLNSYTIMKRSQVLGLLSDDLNGIGIAGTHGKTTVSTITAHIFYNSKMGCNAFLGGISRNYQSNLLLSKDSPWVILEADEFDRSFLQLHPKIALITSMDADHLDIYGDKSELEKSFQEYAGQIKQDGILVHKKGLHLENIKVEKYTYSLDEVADFYAKNLTLVEGFYEFDLVHPKGVFEKLKFSYPGKINVENAIGACSVAILGGVKEEEIRAALSSFEGVRRRFDYQIRKDNLVFIDDYAHHPKELKESISSVRDIYPNKKITGVFQPHLYTRTRDFADGFAESLSLLDEVILLDIYPARELPIEGVSSEMIMKNITVPVCTCSKEELIDLLDQKDLEVLLTLGAGDIDKLVEPIKNMLIEK</sequence>
<evidence type="ECO:0000259" key="16">
    <source>
        <dbReference type="Pfam" id="PF02875"/>
    </source>
</evidence>
<dbReference type="InterPro" id="IPR004101">
    <property type="entry name" value="Mur_ligase_C"/>
</dbReference>
<dbReference type="InterPro" id="IPR050061">
    <property type="entry name" value="MurCDEF_pg_biosynth"/>
</dbReference>
<dbReference type="GO" id="GO:0051301">
    <property type="term" value="P:cell division"/>
    <property type="evidence" value="ECO:0007669"/>
    <property type="project" value="UniProtKB-KW"/>
</dbReference>
<keyword evidence="10 14" id="KW-0573">Peptidoglycan synthesis</keyword>
<comment type="pathway">
    <text evidence="2 14">Cell wall biogenesis; peptidoglycan biosynthesis.</text>
</comment>
<dbReference type="Pfam" id="PF01225">
    <property type="entry name" value="Mur_ligase"/>
    <property type="match status" value="1"/>
</dbReference>
<dbReference type="GO" id="GO:0008763">
    <property type="term" value="F:UDP-N-acetylmuramate-L-alanine ligase activity"/>
    <property type="evidence" value="ECO:0007669"/>
    <property type="project" value="UniProtKB-UniRule"/>
</dbReference>
<evidence type="ECO:0000256" key="13">
    <source>
        <dbReference type="ARBA" id="ARBA00047833"/>
    </source>
</evidence>
<dbReference type="Proteomes" id="UP000284531">
    <property type="component" value="Unassembled WGS sequence"/>
</dbReference>
<feature type="binding site" evidence="14">
    <location>
        <begin position="119"/>
        <end position="125"/>
    </location>
    <ligand>
        <name>ATP</name>
        <dbReference type="ChEBI" id="CHEBI:30616"/>
    </ligand>
</feature>
<dbReference type="InterPro" id="IPR000713">
    <property type="entry name" value="Mur_ligase_N"/>
</dbReference>
<evidence type="ECO:0000256" key="3">
    <source>
        <dbReference type="ARBA" id="ARBA00012211"/>
    </source>
</evidence>
<protein>
    <recommendedName>
        <fullName evidence="3 14">UDP-N-acetylmuramate--L-alanine ligase</fullName>
        <ecNumber evidence="3 14">6.3.2.8</ecNumber>
    </recommendedName>
    <alternativeName>
        <fullName evidence="14">UDP-N-acetylmuramoyl-L-alanine synthetase</fullName>
    </alternativeName>
</protein>
<comment type="function">
    <text evidence="14">Cell wall formation.</text>
</comment>
<feature type="domain" description="Mur ligase N-terminal catalytic" evidence="15">
    <location>
        <begin position="9"/>
        <end position="109"/>
    </location>
</feature>
<dbReference type="GO" id="GO:0008360">
    <property type="term" value="P:regulation of cell shape"/>
    <property type="evidence" value="ECO:0007669"/>
    <property type="project" value="UniProtKB-KW"/>
</dbReference>
<keyword evidence="6 14" id="KW-0132">Cell division</keyword>
<evidence type="ECO:0000259" key="17">
    <source>
        <dbReference type="Pfam" id="PF08245"/>
    </source>
</evidence>
<evidence type="ECO:0000256" key="9">
    <source>
        <dbReference type="ARBA" id="ARBA00022960"/>
    </source>
</evidence>
<keyword evidence="9 14" id="KW-0133">Cell shape</keyword>
<keyword evidence="4 14" id="KW-0963">Cytoplasm</keyword>
<organism evidence="18 19">
    <name type="scientific">Marinifilum flexuosum</name>
    <dbReference type="NCBI Taxonomy" id="1117708"/>
    <lineage>
        <taxon>Bacteria</taxon>
        <taxon>Pseudomonadati</taxon>
        <taxon>Bacteroidota</taxon>
        <taxon>Bacteroidia</taxon>
        <taxon>Marinilabiliales</taxon>
        <taxon>Marinifilaceae</taxon>
    </lineage>
</organism>
<evidence type="ECO:0000256" key="10">
    <source>
        <dbReference type="ARBA" id="ARBA00022984"/>
    </source>
</evidence>
<keyword evidence="8 14" id="KW-0067">ATP-binding</keyword>
<dbReference type="Gene3D" id="3.40.50.720">
    <property type="entry name" value="NAD(P)-binding Rossmann-like Domain"/>
    <property type="match status" value="1"/>
</dbReference>
<dbReference type="HAMAP" id="MF_00046">
    <property type="entry name" value="MurC"/>
    <property type="match status" value="1"/>
</dbReference>
<comment type="caution">
    <text evidence="18">The sequence shown here is derived from an EMBL/GenBank/DDBJ whole genome shotgun (WGS) entry which is preliminary data.</text>
</comment>
<name>A0A419WKT3_9BACT</name>
<dbReference type="InterPro" id="IPR013221">
    <property type="entry name" value="Mur_ligase_cen"/>
</dbReference>
<keyword evidence="11 14" id="KW-0131">Cell cycle</keyword>
<evidence type="ECO:0000313" key="18">
    <source>
        <dbReference type="EMBL" id="RKD96031.1"/>
    </source>
</evidence>
<evidence type="ECO:0000256" key="2">
    <source>
        <dbReference type="ARBA" id="ARBA00004752"/>
    </source>
</evidence>
<dbReference type="InterPro" id="IPR036565">
    <property type="entry name" value="Mur-like_cat_sf"/>
</dbReference>
<dbReference type="Pfam" id="PF02875">
    <property type="entry name" value="Mur_ligase_C"/>
    <property type="match status" value="1"/>
</dbReference>
<dbReference type="GO" id="GO:0071555">
    <property type="term" value="P:cell wall organization"/>
    <property type="evidence" value="ECO:0007669"/>
    <property type="project" value="UniProtKB-KW"/>
</dbReference>
<evidence type="ECO:0000256" key="5">
    <source>
        <dbReference type="ARBA" id="ARBA00022598"/>
    </source>
</evidence>
<keyword evidence="12 14" id="KW-0961">Cell wall biogenesis/degradation</keyword>
<evidence type="ECO:0000256" key="14">
    <source>
        <dbReference type="HAMAP-Rule" id="MF_00046"/>
    </source>
</evidence>
<comment type="catalytic activity">
    <reaction evidence="13 14">
        <text>UDP-N-acetyl-alpha-D-muramate + L-alanine + ATP = UDP-N-acetyl-alpha-D-muramoyl-L-alanine + ADP + phosphate + H(+)</text>
        <dbReference type="Rhea" id="RHEA:23372"/>
        <dbReference type="ChEBI" id="CHEBI:15378"/>
        <dbReference type="ChEBI" id="CHEBI:30616"/>
        <dbReference type="ChEBI" id="CHEBI:43474"/>
        <dbReference type="ChEBI" id="CHEBI:57972"/>
        <dbReference type="ChEBI" id="CHEBI:70757"/>
        <dbReference type="ChEBI" id="CHEBI:83898"/>
        <dbReference type="ChEBI" id="CHEBI:456216"/>
        <dbReference type="EC" id="6.3.2.8"/>
    </reaction>
</comment>
<evidence type="ECO:0000256" key="8">
    <source>
        <dbReference type="ARBA" id="ARBA00022840"/>
    </source>
</evidence>
<keyword evidence="19" id="KW-1185">Reference proteome</keyword>
<dbReference type="EMBL" id="RAPQ01000013">
    <property type="protein sequence ID" value="RKD96031.1"/>
    <property type="molecule type" value="Genomic_DNA"/>
</dbReference>
<dbReference type="Gene3D" id="3.40.1190.10">
    <property type="entry name" value="Mur-like, catalytic domain"/>
    <property type="match status" value="1"/>
</dbReference>
<evidence type="ECO:0000256" key="11">
    <source>
        <dbReference type="ARBA" id="ARBA00023306"/>
    </source>
</evidence>
<keyword evidence="7 14" id="KW-0547">Nucleotide-binding</keyword>
<dbReference type="RefSeq" id="WP_120241701.1">
    <property type="nucleotide sequence ID" value="NZ_CANNEC010000013.1"/>
</dbReference>